<comment type="caution">
    <text evidence="1">The sequence shown here is derived from an EMBL/GenBank/DDBJ whole genome shotgun (WGS) entry which is preliminary data.</text>
</comment>
<name>N9JPI7_ACIBA</name>
<protein>
    <submittedName>
        <fullName evidence="1">Uncharacterized protein</fullName>
    </submittedName>
</protein>
<sequence>MAVPDQTPYKEYVANGTTTIFPLEFDCDSADHLIVKINDEIIPALNNWSLNINTGSVVFNIAPVTESKIILKRDTPLLRDTDYATYNNSIRPQPVNSDFDRIWRKLQEVGVTNWLTDSDIKNLNIYVDSLNDETREDFFNKLGNLEQNTNAMLQEAIANGTVSALAITTVETIDELDTLNKWDGRTVYVKGVANFKYDSADDEWVLAPNTANSLIDQSGKSQQELNMSSIYTVGSVAEMLALNTEFRVRTVRIKATGAMYIYDPSQATVNDGFYILNGWVLVGYNDRLLATLAGLKGDGTNEYTKLKSLIDVAGDCSKFCVST</sequence>
<reference evidence="1 2" key="1">
    <citation type="submission" date="2013-02" db="EMBL/GenBank/DDBJ databases">
        <title>The Genome Sequence of Acinetobacter baumannii NIPH 80.</title>
        <authorList>
            <consortium name="The Broad Institute Genome Sequencing Platform"/>
            <consortium name="The Broad Institute Genome Sequencing Center for Infectious Disease"/>
            <person name="Cerqueira G."/>
            <person name="Feldgarden M."/>
            <person name="Courvalin P."/>
            <person name="Perichon B."/>
            <person name="Grillot-Courvalin C."/>
            <person name="Clermont D."/>
            <person name="Rocha E."/>
            <person name="Yoon E.-J."/>
            <person name="Nemec A."/>
            <person name="Walker B."/>
            <person name="Young S.K."/>
            <person name="Zeng Q."/>
            <person name="Gargeya S."/>
            <person name="Fitzgerald M."/>
            <person name="Haas B."/>
            <person name="Abouelleil A."/>
            <person name="Alvarado L."/>
            <person name="Arachchi H.M."/>
            <person name="Berlin A.M."/>
            <person name="Chapman S.B."/>
            <person name="Dewar J."/>
            <person name="Goldberg J."/>
            <person name="Griggs A."/>
            <person name="Gujja S."/>
            <person name="Hansen M."/>
            <person name="Howarth C."/>
            <person name="Imamovic A."/>
            <person name="Larimer J."/>
            <person name="McCowan C."/>
            <person name="Murphy C."/>
            <person name="Neiman D."/>
            <person name="Pearson M."/>
            <person name="Priest M."/>
            <person name="Roberts A."/>
            <person name="Saif S."/>
            <person name="Shea T."/>
            <person name="Sisk P."/>
            <person name="Sykes S."/>
            <person name="Wortman J."/>
            <person name="Nusbaum C."/>
            <person name="Birren B."/>
        </authorList>
    </citation>
    <scope>NUCLEOTIDE SEQUENCE [LARGE SCALE GENOMIC DNA]</scope>
    <source>
        <strain evidence="1 2">NIPH 80</strain>
    </source>
</reference>
<organism evidence="1 2">
    <name type="scientific">Acinetobacter baumannii NIPH 80</name>
    <dbReference type="NCBI Taxonomy" id="1217629"/>
    <lineage>
        <taxon>Bacteria</taxon>
        <taxon>Pseudomonadati</taxon>
        <taxon>Pseudomonadota</taxon>
        <taxon>Gammaproteobacteria</taxon>
        <taxon>Moraxellales</taxon>
        <taxon>Moraxellaceae</taxon>
        <taxon>Acinetobacter</taxon>
        <taxon>Acinetobacter calcoaceticus/baumannii complex</taxon>
    </lineage>
</organism>
<dbReference type="PATRIC" id="fig|1217629.3.peg.1288"/>
<dbReference type="HOGENOM" id="CLU_859506_0_0_6"/>
<evidence type="ECO:0000313" key="2">
    <source>
        <dbReference type="Proteomes" id="UP000013021"/>
    </source>
</evidence>
<dbReference type="AlphaFoldDB" id="N9JPI7"/>
<dbReference type="Proteomes" id="UP000013021">
    <property type="component" value="Unassembled WGS sequence"/>
</dbReference>
<evidence type="ECO:0000313" key="1">
    <source>
        <dbReference type="EMBL" id="ENW73628.1"/>
    </source>
</evidence>
<dbReference type="RefSeq" id="WP_005138149.1">
    <property type="nucleotide sequence ID" value="NZ_KB849947.1"/>
</dbReference>
<accession>N9JPI7</accession>
<gene>
    <name evidence="1" type="ORF">F913_01339</name>
</gene>
<dbReference type="EMBL" id="APRE01000027">
    <property type="protein sequence ID" value="ENW73628.1"/>
    <property type="molecule type" value="Genomic_DNA"/>
</dbReference>
<proteinExistence type="predicted"/>